<reference evidence="8" key="1">
    <citation type="journal article" date="2019" name="Nat. Commun.">
        <title>The genome of broomcorn millet.</title>
        <authorList>
            <person name="Zou C."/>
            <person name="Miki D."/>
            <person name="Li D."/>
            <person name="Tang Q."/>
            <person name="Xiao L."/>
            <person name="Rajput S."/>
            <person name="Deng P."/>
            <person name="Jia W."/>
            <person name="Huang R."/>
            <person name="Zhang M."/>
            <person name="Sun Y."/>
            <person name="Hu J."/>
            <person name="Fu X."/>
            <person name="Schnable P.S."/>
            <person name="Li F."/>
            <person name="Zhang H."/>
            <person name="Feng B."/>
            <person name="Zhu X."/>
            <person name="Liu R."/>
            <person name="Schnable J.C."/>
            <person name="Zhu J.-K."/>
            <person name="Zhang H."/>
        </authorList>
    </citation>
    <scope>NUCLEOTIDE SEQUENCE [LARGE SCALE GENOMIC DNA]</scope>
</reference>
<dbReference type="PANTHER" id="PTHR15710">
    <property type="entry name" value="E3 UBIQUITIN-PROTEIN LIGASE PRAJA"/>
    <property type="match status" value="1"/>
</dbReference>
<feature type="region of interest" description="Disordered" evidence="5">
    <location>
        <begin position="18"/>
        <end position="43"/>
    </location>
</feature>
<dbReference type="GO" id="GO:0005737">
    <property type="term" value="C:cytoplasm"/>
    <property type="evidence" value="ECO:0007669"/>
    <property type="project" value="TreeGrafter"/>
</dbReference>
<dbReference type="GO" id="GO:0008270">
    <property type="term" value="F:zinc ion binding"/>
    <property type="evidence" value="ECO:0007669"/>
    <property type="project" value="UniProtKB-KW"/>
</dbReference>
<proteinExistence type="predicted"/>
<evidence type="ECO:0000256" key="5">
    <source>
        <dbReference type="SAM" id="MobiDB-lite"/>
    </source>
</evidence>
<dbReference type="GO" id="GO:0061630">
    <property type="term" value="F:ubiquitin protein ligase activity"/>
    <property type="evidence" value="ECO:0007669"/>
    <property type="project" value="TreeGrafter"/>
</dbReference>
<dbReference type="GO" id="GO:0016567">
    <property type="term" value="P:protein ubiquitination"/>
    <property type="evidence" value="ECO:0007669"/>
    <property type="project" value="TreeGrafter"/>
</dbReference>
<dbReference type="SUPFAM" id="SSF57850">
    <property type="entry name" value="RING/U-box"/>
    <property type="match status" value="1"/>
</dbReference>
<dbReference type="PANTHER" id="PTHR15710:SF230">
    <property type="entry name" value="OS08G0464400 PROTEIN"/>
    <property type="match status" value="1"/>
</dbReference>
<feature type="region of interest" description="Disordered" evidence="5">
    <location>
        <begin position="132"/>
        <end position="171"/>
    </location>
</feature>
<keyword evidence="3" id="KW-0862">Zinc</keyword>
<evidence type="ECO:0000256" key="2">
    <source>
        <dbReference type="ARBA" id="ARBA00022771"/>
    </source>
</evidence>
<dbReference type="AlphaFoldDB" id="A0A3L6Q3R3"/>
<evidence type="ECO:0000259" key="6">
    <source>
        <dbReference type="PROSITE" id="PS50089"/>
    </source>
</evidence>
<evidence type="ECO:0000256" key="1">
    <source>
        <dbReference type="ARBA" id="ARBA00022723"/>
    </source>
</evidence>
<keyword evidence="2 4" id="KW-0863">Zinc-finger</keyword>
<dbReference type="InterPro" id="IPR001841">
    <property type="entry name" value="Znf_RING"/>
</dbReference>
<comment type="caution">
    <text evidence="7">The sequence shown here is derived from an EMBL/GenBank/DDBJ whole genome shotgun (WGS) entry which is preliminary data.</text>
</comment>
<dbReference type="PROSITE" id="PS50089">
    <property type="entry name" value="ZF_RING_2"/>
    <property type="match status" value="1"/>
</dbReference>
<dbReference type="InterPro" id="IPR013083">
    <property type="entry name" value="Znf_RING/FYVE/PHD"/>
</dbReference>
<dbReference type="OrthoDB" id="8062037at2759"/>
<sequence length="171" mass="18184">MSLPSPPPEQDLLLIYPSSDEEDDIDDDLDIANPVQSYGDGERRGPFAVPPAPAVVFVPAPAPAASIDALPAVEVSEPGAVCAICKEELPLAAAARRLPCGHLYHSSCIVPWLEVHNSCPICRSRLPYNNPHETRDREVVPLPSSEQDAGSSDELSVPAASEEGEETVPSI</sequence>
<keyword evidence="1" id="KW-0479">Metal-binding</keyword>
<feature type="compositionally biased region" description="Polar residues" evidence="5">
    <location>
        <begin position="144"/>
        <end position="154"/>
    </location>
</feature>
<evidence type="ECO:0000313" key="8">
    <source>
        <dbReference type="Proteomes" id="UP000275267"/>
    </source>
</evidence>
<gene>
    <name evidence="7" type="ORF">C2845_PM17G00320</name>
</gene>
<feature type="compositionally biased region" description="Acidic residues" evidence="5">
    <location>
        <begin position="162"/>
        <end position="171"/>
    </location>
</feature>
<dbReference type="EMBL" id="PQIB02000014">
    <property type="protein sequence ID" value="RLM69120.1"/>
    <property type="molecule type" value="Genomic_DNA"/>
</dbReference>
<accession>A0A3L6Q3R3</accession>
<feature type="compositionally biased region" description="Acidic residues" evidence="5">
    <location>
        <begin position="19"/>
        <end position="30"/>
    </location>
</feature>
<evidence type="ECO:0000256" key="4">
    <source>
        <dbReference type="PROSITE-ProRule" id="PRU00175"/>
    </source>
</evidence>
<dbReference type="STRING" id="4540.A0A3L6Q3R3"/>
<evidence type="ECO:0000256" key="3">
    <source>
        <dbReference type="ARBA" id="ARBA00022833"/>
    </source>
</evidence>
<evidence type="ECO:0000313" key="7">
    <source>
        <dbReference type="EMBL" id="RLM69120.1"/>
    </source>
</evidence>
<keyword evidence="8" id="KW-1185">Reference proteome</keyword>
<dbReference type="Proteomes" id="UP000275267">
    <property type="component" value="Unassembled WGS sequence"/>
</dbReference>
<dbReference type="SMART" id="SM00184">
    <property type="entry name" value="RING"/>
    <property type="match status" value="1"/>
</dbReference>
<organism evidence="7 8">
    <name type="scientific">Panicum miliaceum</name>
    <name type="common">Proso millet</name>
    <name type="synonym">Broomcorn millet</name>
    <dbReference type="NCBI Taxonomy" id="4540"/>
    <lineage>
        <taxon>Eukaryota</taxon>
        <taxon>Viridiplantae</taxon>
        <taxon>Streptophyta</taxon>
        <taxon>Embryophyta</taxon>
        <taxon>Tracheophyta</taxon>
        <taxon>Spermatophyta</taxon>
        <taxon>Magnoliopsida</taxon>
        <taxon>Liliopsida</taxon>
        <taxon>Poales</taxon>
        <taxon>Poaceae</taxon>
        <taxon>PACMAD clade</taxon>
        <taxon>Panicoideae</taxon>
        <taxon>Panicodae</taxon>
        <taxon>Paniceae</taxon>
        <taxon>Panicinae</taxon>
        <taxon>Panicum</taxon>
        <taxon>Panicum sect. Panicum</taxon>
    </lineage>
</organism>
<name>A0A3L6Q3R3_PANMI</name>
<dbReference type="Pfam" id="PF13639">
    <property type="entry name" value="zf-RING_2"/>
    <property type="match status" value="1"/>
</dbReference>
<feature type="domain" description="RING-type" evidence="6">
    <location>
        <begin position="82"/>
        <end position="123"/>
    </location>
</feature>
<dbReference type="Gene3D" id="3.30.40.10">
    <property type="entry name" value="Zinc/RING finger domain, C3HC4 (zinc finger)"/>
    <property type="match status" value="1"/>
</dbReference>
<protein>
    <recommendedName>
        <fullName evidence="6">RING-type domain-containing protein</fullName>
    </recommendedName>
</protein>